<accession>A0A1F6F0I5</accession>
<dbReference type="Proteomes" id="UP000177372">
    <property type="component" value="Unassembled WGS sequence"/>
</dbReference>
<organism evidence="1 2">
    <name type="scientific">Candidatus Kaiserbacteria bacterium RIFCSPLOWO2_01_FULL_54_13</name>
    <dbReference type="NCBI Taxonomy" id="1798512"/>
    <lineage>
        <taxon>Bacteria</taxon>
        <taxon>Candidatus Kaiseribacteriota</taxon>
    </lineage>
</organism>
<evidence type="ECO:0000313" key="2">
    <source>
        <dbReference type="Proteomes" id="UP000177372"/>
    </source>
</evidence>
<dbReference type="EMBL" id="MFLZ01000030">
    <property type="protein sequence ID" value="OGG79353.1"/>
    <property type="molecule type" value="Genomic_DNA"/>
</dbReference>
<evidence type="ECO:0000313" key="1">
    <source>
        <dbReference type="EMBL" id="OGG79353.1"/>
    </source>
</evidence>
<sequence>MTFARIARLVLRLVAGEGENQYVFASLSDAHEALVRGGGEARATIELVCVARILYGLGYLSHEALETTLFAHTAYGPEHVREAEELRAKLISSVNRAISETHL</sequence>
<name>A0A1F6F0I5_9BACT</name>
<dbReference type="AlphaFoldDB" id="A0A1F6F0I5"/>
<comment type="caution">
    <text evidence="1">The sequence shown here is derived from an EMBL/GenBank/DDBJ whole genome shotgun (WGS) entry which is preliminary data.</text>
</comment>
<proteinExistence type="predicted"/>
<gene>
    <name evidence="1" type="ORF">A3A39_01920</name>
</gene>
<protein>
    <submittedName>
        <fullName evidence="1">Uncharacterized protein</fullName>
    </submittedName>
</protein>
<reference evidence="1 2" key="1">
    <citation type="journal article" date="2016" name="Nat. Commun.">
        <title>Thousands of microbial genomes shed light on interconnected biogeochemical processes in an aquifer system.</title>
        <authorList>
            <person name="Anantharaman K."/>
            <person name="Brown C.T."/>
            <person name="Hug L.A."/>
            <person name="Sharon I."/>
            <person name="Castelle C.J."/>
            <person name="Probst A.J."/>
            <person name="Thomas B.C."/>
            <person name="Singh A."/>
            <person name="Wilkins M.J."/>
            <person name="Karaoz U."/>
            <person name="Brodie E.L."/>
            <person name="Williams K.H."/>
            <person name="Hubbard S.S."/>
            <person name="Banfield J.F."/>
        </authorList>
    </citation>
    <scope>NUCLEOTIDE SEQUENCE [LARGE SCALE GENOMIC DNA]</scope>
</reference>